<organism evidence="3 4">
    <name type="scientific">Effrenium voratum</name>
    <dbReference type="NCBI Taxonomy" id="2562239"/>
    <lineage>
        <taxon>Eukaryota</taxon>
        <taxon>Sar</taxon>
        <taxon>Alveolata</taxon>
        <taxon>Dinophyceae</taxon>
        <taxon>Suessiales</taxon>
        <taxon>Symbiodiniaceae</taxon>
        <taxon>Effrenium</taxon>
    </lineage>
</organism>
<feature type="region of interest" description="Disordered" evidence="2">
    <location>
        <begin position="145"/>
        <end position="182"/>
    </location>
</feature>
<reference evidence="3" key="1">
    <citation type="submission" date="2023-08" db="EMBL/GenBank/DDBJ databases">
        <authorList>
            <person name="Chen Y."/>
            <person name="Shah S."/>
            <person name="Dougan E. K."/>
            <person name="Thang M."/>
            <person name="Chan C."/>
        </authorList>
    </citation>
    <scope>NUCLEOTIDE SEQUENCE</scope>
</reference>
<name>A0AA36JRW1_9DINO</name>
<keyword evidence="4" id="KW-1185">Reference proteome</keyword>
<evidence type="ECO:0000313" key="3">
    <source>
        <dbReference type="EMBL" id="CAJ1409993.1"/>
    </source>
</evidence>
<accession>A0AA36JRW1</accession>
<feature type="compositionally biased region" description="Basic and acidic residues" evidence="2">
    <location>
        <begin position="153"/>
        <end position="169"/>
    </location>
</feature>
<evidence type="ECO:0000313" key="4">
    <source>
        <dbReference type="Proteomes" id="UP001178507"/>
    </source>
</evidence>
<protein>
    <submittedName>
        <fullName evidence="3">Uncharacterized protein</fullName>
    </submittedName>
</protein>
<proteinExistence type="predicted"/>
<feature type="coiled-coil region" evidence="1">
    <location>
        <begin position="107"/>
        <end position="134"/>
    </location>
</feature>
<sequence length="182" mass="20148">MNMEELVEELERSQLTGEHLWRLNEAVFNVEEDALMPLSRRIFQLALRVRKDYQAGRFYKADRGEYLALLGTLQNQRCLTGRQGATLRAALAEALGAEAQEAPKAGNSEAKRRLQEQSKALAAQLAELKRLKGAVETFLTWQGPEPKAAAKAKAKEMAKKEKGKEKEPEASQPKAVKAGTSG</sequence>
<dbReference type="AlphaFoldDB" id="A0AA36JRW1"/>
<evidence type="ECO:0000256" key="2">
    <source>
        <dbReference type="SAM" id="MobiDB-lite"/>
    </source>
</evidence>
<dbReference type="EMBL" id="CAUJNA010003799">
    <property type="protein sequence ID" value="CAJ1409993.1"/>
    <property type="molecule type" value="Genomic_DNA"/>
</dbReference>
<gene>
    <name evidence="3" type="ORF">EVOR1521_LOCUS30944</name>
</gene>
<evidence type="ECO:0000256" key="1">
    <source>
        <dbReference type="SAM" id="Coils"/>
    </source>
</evidence>
<keyword evidence="1" id="KW-0175">Coiled coil</keyword>
<dbReference type="Proteomes" id="UP001178507">
    <property type="component" value="Unassembled WGS sequence"/>
</dbReference>
<comment type="caution">
    <text evidence="3">The sequence shown here is derived from an EMBL/GenBank/DDBJ whole genome shotgun (WGS) entry which is preliminary data.</text>
</comment>